<evidence type="ECO:0000313" key="4">
    <source>
        <dbReference type="Proteomes" id="UP001595816"/>
    </source>
</evidence>
<feature type="domain" description="DUF1980" evidence="2">
    <location>
        <begin position="152"/>
        <end position="242"/>
    </location>
</feature>
<name>A0ABV8LWK1_9ACTN</name>
<evidence type="ECO:0000256" key="1">
    <source>
        <dbReference type="SAM" id="Phobius"/>
    </source>
</evidence>
<dbReference type="InterPro" id="IPR048447">
    <property type="entry name" value="DUF1980_C"/>
</dbReference>
<keyword evidence="4" id="KW-1185">Reference proteome</keyword>
<proteinExistence type="predicted"/>
<dbReference type="InterPro" id="IPR015402">
    <property type="entry name" value="DUF1980"/>
</dbReference>
<dbReference type="EMBL" id="JBHSAY010000015">
    <property type="protein sequence ID" value="MFC4134718.1"/>
    <property type="molecule type" value="Genomic_DNA"/>
</dbReference>
<protein>
    <submittedName>
        <fullName evidence="3">TIGR03943 family putative permease subunit</fullName>
    </submittedName>
</protein>
<evidence type="ECO:0000259" key="2">
    <source>
        <dbReference type="Pfam" id="PF21537"/>
    </source>
</evidence>
<dbReference type="Pfam" id="PF21537">
    <property type="entry name" value="DUF1980_C"/>
    <property type="match status" value="1"/>
</dbReference>
<organism evidence="3 4">
    <name type="scientific">Hamadaea flava</name>
    <dbReference type="NCBI Taxonomy" id="1742688"/>
    <lineage>
        <taxon>Bacteria</taxon>
        <taxon>Bacillati</taxon>
        <taxon>Actinomycetota</taxon>
        <taxon>Actinomycetes</taxon>
        <taxon>Micromonosporales</taxon>
        <taxon>Micromonosporaceae</taxon>
        <taxon>Hamadaea</taxon>
    </lineage>
</organism>
<sequence length="243" mass="25963">MNRQAQSVIMLLLGGAVLKISLGDLYLRYVKEGLRPFLILSGVLLVAAAVMTLWHEYRSAEVGEDESENHDRGHAHAHGGPLVGWLIIAPVLGLLLVAPPAMGAYAAGQSGTALSTAAESDYPPLPPGDVVPITVLDYASRAVFDKGVSLGDRKVKLVGFLVTSTDGQQVLGRMILSCCAADARPIKVAFAGQGPTGMADDAWVEIVGTYTDRTMRDAVNDEIIPFIVVTSWRPVDPPKQQYE</sequence>
<accession>A0ABV8LWK1</accession>
<dbReference type="Proteomes" id="UP001595816">
    <property type="component" value="Unassembled WGS sequence"/>
</dbReference>
<keyword evidence="1" id="KW-1133">Transmembrane helix</keyword>
<feature type="transmembrane region" description="Helical" evidence="1">
    <location>
        <begin position="33"/>
        <end position="54"/>
    </location>
</feature>
<comment type="caution">
    <text evidence="3">The sequence shown here is derived from an EMBL/GenBank/DDBJ whole genome shotgun (WGS) entry which is preliminary data.</text>
</comment>
<keyword evidence="1" id="KW-0812">Transmembrane</keyword>
<evidence type="ECO:0000313" key="3">
    <source>
        <dbReference type="EMBL" id="MFC4134718.1"/>
    </source>
</evidence>
<dbReference type="NCBIfam" id="TIGR03943">
    <property type="entry name" value="TIGR03943 family putative permease subunit"/>
    <property type="match status" value="1"/>
</dbReference>
<reference evidence="4" key="1">
    <citation type="journal article" date="2019" name="Int. J. Syst. Evol. Microbiol.">
        <title>The Global Catalogue of Microorganisms (GCM) 10K type strain sequencing project: providing services to taxonomists for standard genome sequencing and annotation.</title>
        <authorList>
            <consortium name="The Broad Institute Genomics Platform"/>
            <consortium name="The Broad Institute Genome Sequencing Center for Infectious Disease"/>
            <person name="Wu L."/>
            <person name="Ma J."/>
        </authorList>
    </citation>
    <scope>NUCLEOTIDE SEQUENCE [LARGE SCALE GENOMIC DNA]</scope>
    <source>
        <strain evidence="4">CGMCC 4.7289</strain>
    </source>
</reference>
<keyword evidence="1" id="KW-0472">Membrane</keyword>
<dbReference type="RefSeq" id="WP_253761138.1">
    <property type="nucleotide sequence ID" value="NZ_JAMZDZ010000001.1"/>
</dbReference>
<gene>
    <name evidence="3" type="ORF">ACFOZ4_29265</name>
</gene>
<feature type="transmembrane region" description="Helical" evidence="1">
    <location>
        <begin position="82"/>
        <end position="102"/>
    </location>
</feature>